<evidence type="ECO:0000256" key="1">
    <source>
        <dbReference type="SAM" id="MobiDB-lite"/>
    </source>
</evidence>
<feature type="region of interest" description="Disordered" evidence="1">
    <location>
        <begin position="538"/>
        <end position="567"/>
    </location>
</feature>
<dbReference type="AlphaFoldDB" id="A0A9P8ICY5"/>
<dbReference type="Pfam" id="PF12520">
    <property type="entry name" value="DUF3723"/>
    <property type="match status" value="2"/>
</dbReference>
<reference evidence="2" key="1">
    <citation type="submission" date="2021-03" db="EMBL/GenBank/DDBJ databases">
        <title>Comparative genomics and phylogenomic investigation of the class Geoglossomycetes provide insights into ecological specialization and systematics.</title>
        <authorList>
            <person name="Melie T."/>
            <person name="Pirro S."/>
            <person name="Miller A.N."/>
            <person name="Quandt A."/>
        </authorList>
    </citation>
    <scope>NUCLEOTIDE SEQUENCE</scope>
    <source>
        <strain evidence="2">GBOQ0MN5Z8</strain>
    </source>
</reference>
<proteinExistence type="predicted"/>
<dbReference type="Proteomes" id="UP000698800">
    <property type="component" value="Unassembled WGS sequence"/>
</dbReference>
<evidence type="ECO:0000313" key="3">
    <source>
        <dbReference type="Proteomes" id="UP000698800"/>
    </source>
</evidence>
<evidence type="ECO:0000313" key="2">
    <source>
        <dbReference type="EMBL" id="KAH0545345.1"/>
    </source>
</evidence>
<dbReference type="OrthoDB" id="4227485at2759"/>
<feature type="region of interest" description="Disordered" evidence="1">
    <location>
        <begin position="580"/>
        <end position="611"/>
    </location>
</feature>
<organism evidence="2 3">
    <name type="scientific">Glutinoglossum americanum</name>
    <dbReference type="NCBI Taxonomy" id="1670608"/>
    <lineage>
        <taxon>Eukaryota</taxon>
        <taxon>Fungi</taxon>
        <taxon>Dikarya</taxon>
        <taxon>Ascomycota</taxon>
        <taxon>Pezizomycotina</taxon>
        <taxon>Geoglossomycetes</taxon>
        <taxon>Geoglossales</taxon>
        <taxon>Geoglossaceae</taxon>
        <taxon>Glutinoglossum</taxon>
    </lineage>
</organism>
<dbReference type="InterPro" id="IPR022198">
    <property type="entry name" value="DUF3723"/>
</dbReference>
<feature type="region of interest" description="Disordered" evidence="1">
    <location>
        <begin position="744"/>
        <end position="772"/>
    </location>
</feature>
<name>A0A9P8ICY5_9PEZI</name>
<dbReference type="EMBL" id="JAGHQL010000007">
    <property type="protein sequence ID" value="KAH0545345.1"/>
    <property type="molecule type" value="Genomic_DNA"/>
</dbReference>
<protein>
    <submittedName>
        <fullName evidence="2">Uncharacterized protein</fullName>
    </submittedName>
</protein>
<sequence length="1033" mass="116084">MDEHFSSVAKLVGVVQVDISSLAFQDEVEARQITDAEVQDLISIFNKSSDGCEPSKPENQITALISPRELDYILQISQLTRDDLQRSLLSGEYPKLNTLNNKIYCLNGRRRIRAAAALADKYWWVIKLYTPQSDEHRKAFLREKAEEFSHQIPFSDGEVYRKVRYYQRQSREDLARDWRIRLTSSKQSCLSRLLGNKNLLRALDELLDFPGLWDGLELGNIKKHLALHCDEEVVRYLRHVYDTWNEITLGDPTIQQAVDIRTVQSLQLRAPSVSATDRDYITYEMDNKALFSTIVDSNLREYIKQALLQLHVVIPTIRSFHENLKYFEIGVRILKAHLLDRPIKTTMYETMYGQWSSPGNTLVEVREGEYQHVLVPERGPPMGFAFAYKQMFLSALRQFPSLSKYTPLQERGQDAIQGAVDPTYSLLFLARAQLLGFRTEKIVNGLENAPETVAAPYVEPISELNSDGEIIKRRWGRPFGNTYKQFKRQLFLPNLLEAQVEVGLNPSAMFVQQDFFNAFFDSTPEIIVTSTATVSVPPTQQSLATHDTIPPPIPISSARTPRETAVTPEPVALSRAEVPLAPEAQRHGIPREPSVLTEQSPEPLVSSEPLVSPEPVALPEQAARGTSISPGIGELLDRFSRTTMDLGYSGYEEVQSQTDMVGQGQNAETMEQRRSFIEVNSTTSEVSEITIQNDQPMSEIDMIADESDNDLLNDTENHGFSGTSPEIDTLEAEVSQDHRSFLIPEPLNSPISVAETEDSHLPESRSRGPSAAVVSQRLRSFLSPEPLGFLTSQANQPSEAWNSRDHRSFLTPGPLSLLPSAARAEDYRASETQSSTLGVLQSHRSFLIPESKSPPAEVSQNHRSFPVLGPDAILAAIPQNHQSFSIRNPPITGASQGPWLPESPMPQVVGNSRDHRSFLMPESRLADQTSGTATTPGPPSHHFEFIEYNGMRKLLKSTQDMDQYLQRRKGWIGMVIKQQTAKTMRFDQIVKHMINNGPSQDVAYALVKAPYAEQFRRNPIRGYGTNEDGDTSI</sequence>
<feature type="compositionally biased region" description="Basic and acidic residues" evidence="1">
    <location>
        <begin position="757"/>
        <end position="766"/>
    </location>
</feature>
<keyword evidence="3" id="KW-1185">Reference proteome</keyword>
<gene>
    <name evidence="2" type="ORF">FGG08_000644</name>
</gene>
<accession>A0A9P8ICY5</accession>
<comment type="caution">
    <text evidence="2">The sequence shown here is derived from an EMBL/GenBank/DDBJ whole genome shotgun (WGS) entry which is preliminary data.</text>
</comment>